<accession>A0AAW2FB06</accession>
<dbReference type="AlphaFoldDB" id="A0AAW2FB06"/>
<dbReference type="Proteomes" id="UP001430953">
    <property type="component" value="Unassembled WGS sequence"/>
</dbReference>
<sequence>MHTYAHMIHTHTCIKQHVYTSLIIIHLLSTRLKHSYYPKNTMSCYCYSDTSKRHGHECFLSFYMYVQLKVLMPSNIIAYKKTLYFYNFAHFLVLTIKSDAVSNINQLKKKKSNFLNVKTMLHYMHTLGGINASGCF</sequence>
<evidence type="ECO:0000313" key="2">
    <source>
        <dbReference type="Proteomes" id="UP001430953"/>
    </source>
</evidence>
<organism evidence="1 2">
    <name type="scientific">Cardiocondyla obscurior</name>
    <dbReference type="NCBI Taxonomy" id="286306"/>
    <lineage>
        <taxon>Eukaryota</taxon>
        <taxon>Metazoa</taxon>
        <taxon>Ecdysozoa</taxon>
        <taxon>Arthropoda</taxon>
        <taxon>Hexapoda</taxon>
        <taxon>Insecta</taxon>
        <taxon>Pterygota</taxon>
        <taxon>Neoptera</taxon>
        <taxon>Endopterygota</taxon>
        <taxon>Hymenoptera</taxon>
        <taxon>Apocrita</taxon>
        <taxon>Aculeata</taxon>
        <taxon>Formicoidea</taxon>
        <taxon>Formicidae</taxon>
        <taxon>Myrmicinae</taxon>
        <taxon>Cardiocondyla</taxon>
    </lineage>
</organism>
<protein>
    <submittedName>
        <fullName evidence="1">Uncharacterized protein</fullName>
    </submittedName>
</protein>
<evidence type="ECO:0000313" key="1">
    <source>
        <dbReference type="EMBL" id="KAL0112159.1"/>
    </source>
</evidence>
<name>A0AAW2FB06_9HYME</name>
<dbReference type="EMBL" id="JADYXP020000012">
    <property type="protein sequence ID" value="KAL0112159.1"/>
    <property type="molecule type" value="Genomic_DNA"/>
</dbReference>
<reference evidence="1 2" key="1">
    <citation type="submission" date="2023-03" db="EMBL/GenBank/DDBJ databases">
        <title>High recombination rates correlate with genetic variation in Cardiocondyla obscurior ants.</title>
        <authorList>
            <person name="Errbii M."/>
        </authorList>
    </citation>
    <scope>NUCLEOTIDE SEQUENCE [LARGE SCALE GENOMIC DNA]</scope>
    <source>
        <strain evidence="1">Alpha-2009</strain>
        <tissue evidence="1">Whole body</tissue>
    </source>
</reference>
<comment type="caution">
    <text evidence="1">The sequence shown here is derived from an EMBL/GenBank/DDBJ whole genome shotgun (WGS) entry which is preliminary data.</text>
</comment>
<proteinExistence type="predicted"/>
<keyword evidence="2" id="KW-1185">Reference proteome</keyword>
<gene>
    <name evidence="1" type="ORF">PUN28_011919</name>
</gene>